<dbReference type="AlphaFoldDB" id="A0A177ZLM2"/>
<name>A0A177ZLM2_9BACI</name>
<keyword evidence="1" id="KW-0732">Signal</keyword>
<dbReference type="Proteomes" id="UP000077881">
    <property type="component" value="Unassembled WGS sequence"/>
</dbReference>
<dbReference type="InterPro" id="IPR051916">
    <property type="entry name" value="GPI-anchor_lipid_remodeler"/>
</dbReference>
<dbReference type="GO" id="GO:0003824">
    <property type="term" value="F:catalytic activity"/>
    <property type="evidence" value="ECO:0007669"/>
    <property type="project" value="InterPro"/>
</dbReference>
<sequence>MKRALKYVFQLLLFIGLISSLALPADARGNSHAKGKEIPLKVMSFNIAHGRGQDGVVDLQRTAEVIRTSGADIIGLQEVDKHWSSRSNFVDQAKWLAEDLGMHYVYGANLDLEPTEEGNPRRQYGNAILSKYPILHYENHHLTTVFVPGANNEQRGLLEAVINVKGNHLRFFSTHLGLKDEERLISAEEMIDIIDASQKNSIIVGDMNARANFPEMERLTERFHDVFAEKGMDEAFTFPAPWIDPETGETIKTPSSRIDFILADKNIEIENAEVVTTSVSDHLPIVSTFILKKEKPFYNGQGK</sequence>
<dbReference type="GO" id="GO:0016020">
    <property type="term" value="C:membrane"/>
    <property type="evidence" value="ECO:0007669"/>
    <property type="project" value="GOC"/>
</dbReference>
<reference evidence="3 4" key="1">
    <citation type="submission" date="2015-05" db="EMBL/GenBank/DDBJ databases">
        <title>Comparison of genome.</title>
        <authorList>
            <person name="Zheng Z."/>
            <person name="Sun M."/>
        </authorList>
    </citation>
    <scope>NUCLEOTIDE SEQUENCE [LARGE SCALE GENOMIC DNA]</scope>
    <source>
        <strain evidence="3 4">G25-74</strain>
    </source>
</reference>
<dbReference type="InterPro" id="IPR005135">
    <property type="entry name" value="Endo/exonuclease/phosphatase"/>
</dbReference>
<evidence type="ECO:0000313" key="4">
    <source>
        <dbReference type="Proteomes" id="UP000077881"/>
    </source>
</evidence>
<gene>
    <name evidence="3" type="ORF">ABB05_14835</name>
</gene>
<dbReference type="PANTHER" id="PTHR14859">
    <property type="entry name" value="CALCOFLUOR WHITE HYPERSENSITIVE PROTEIN PRECURSOR"/>
    <property type="match status" value="1"/>
</dbReference>
<evidence type="ECO:0000256" key="1">
    <source>
        <dbReference type="SAM" id="SignalP"/>
    </source>
</evidence>
<proteinExistence type="predicted"/>
<evidence type="ECO:0000259" key="2">
    <source>
        <dbReference type="Pfam" id="PF03372"/>
    </source>
</evidence>
<feature type="domain" description="Endonuclease/exonuclease/phosphatase" evidence="2">
    <location>
        <begin position="43"/>
        <end position="282"/>
    </location>
</feature>
<organism evidence="3 4">
    <name type="scientific">Lederbergia galactosidilytica</name>
    <dbReference type="NCBI Taxonomy" id="217031"/>
    <lineage>
        <taxon>Bacteria</taxon>
        <taxon>Bacillati</taxon>
        <taxon>Bacillota</taxon>
        <taxon>Bacilli</taxon>
        <taxon>Bacillales</taxon>
        <taxon>Bacillaceae</taxon>
        <taxon>Lederbergia</taxon>
    </lineage>
</organism>
<dbReference type="GO" id="GO:0006506">
    <property type="term" value="P:GPI anchor biosynthetic process"/>
    <property type="evidence" value="ECO:0007669"/>
    <property type="project" value="TreeGrafter"/>
</dbReference>
<accession>A0A177ZLM2</accession>
<comment type="caution">
    <text evidence="3">The sequence shown here is derived from an EMBL/GenBank/DDBJ whole genome shotgun (WGS) entry which is preliminary data.</text>
</comment>
<dbReference type="SUPFAM" id="SSF56219">
    <property type="entry name" value="DNase I-like"/>
    <property type="match status" value="1"/>
</dbReference>
<dbReference type="PANTHER" id="PTHR14859:SF15">
    <property type="entry name" value="ENDONUCLEASE_EXONUCLEASE_PHOSPHATASE DOMAIN-CONTAINING PROTEIN"/>
    <property type="match status" value="1"/>
</dbReference>
<dbReference type="PATRIC" id="fig|217031.6.peg.3191"/>
<dbReference type="InterPro" id="IPR036691">
    <property type="entry name" value="Endo/exonu/phosph_ase_sf"/>
</dbReference>
<protein>
    <recommendedName>
        <fullName evidence="2">Endonuclease/exonuclease/phosphatase domain-containing protein</fullName>
    </recommendedName>
</protein>
<dbReference type="EMBL" id="LDJR01000056">
    <property type="protein sequence ID" value="OAK68369.1"/>
    <property type="molecule type" value="Genomic_DNA"/>
</dbReference>
<dbReference type="Pfam" id="PF03372">
    <property type="entry name" value="Exo_endo_phos"/>
    <property type="match status" value="1"/>
</dbReference>
<dbReference type="RefSeq" id="WP_064468432.1">
    <property type="nucleotide sequence ID" value="NZ_LDJR01000056.1"/>
</dbReference>
<keyword evidence="4" id="KW-1185">Reference proteome</keyword>
<dbReference type="STRING" id="217031.ABB05_14835"/>
<feature type="signal peptide" evidence="1">
    <location>
        <begin position="1"/>
        <end position="24"/>
    </location>
</feature>
<dbReference type="OrthoDB" id="155529at2"/>
<dbReference type="Gene3D" id="3.60.10.10">
    <property type="entry name" value="Endonuclease/exonuclease/phosphatase"/>
    <property type="match status" value="1"/>
</dbReference>
<evidence type="ECO:0000313" key="3">
    <source>
        <dbReference type="EMBL" id="OAK68369.1"/>
    </source>
</evidence>
<feature type="chain" id="PRO_5038522943" description="Endonuclease/exonuclease/phosphatase domain-containing protein" evidence="1">
    <location>
        <begin position="25"/>
        <end position="303"/>
    </location>
</feature>